<evidence type="ECO:0000256" key="4">
    <source>
        <dbReference type="ARBA" id="ARBA00022737"/>
    </source>
</evidence>
<keyword evidence="6 7" id="KW-0012">Acyltransferase</keyword>
<evidence type="ECO:0000256" key="7">
    <source>
        <dbReference type="HAMAP-Rule" id="MF_00523"/>
    </source>
</evidence>
<comment type="function">
    <text evidence="7">Catalyzes the N-acylation of UDP-3-O-acylglucosamine using 3-hydroxyacyl-ACP as the acyl donor. Is involved in the biosynthesis of lipid A, a phosphorylated glycolipid that anchors the lipopolysaccharide to the outer membrane of the cell.</text>
</comment>
<dbReference type="AlphaFoldDB" id="A0A9W6JNJ8"/>
<dbReference type="Proteomes" id="UP001143309">
    <property type="component" value="Unassembled WGS sequence"/>
</dbReference>
<dbReference type="PROSITE" id="PS00101">
    <property type="entry name" value="HEXAPEP_TRANSFERASES"/>
    <property type="match status" value="1"/>
</dbReference>
<dbReference type="NCBIfam" id="NF002060">
    <property type="entry name" value="PRK00892.1"/>
    <property type="match status" value="1"/>
</dbReference>
<dbReference type="InterPro" id="IPR020573">
    <property type="entry name" value="UDP_GlcNAc_AcTrfase_non-rep"/>
</dbReference>
<keyword evidence="2 7" id="KW-0441">Lipid A biosynthesis</keyword>
<evidence type="ECO:0000256" key="5">
    <source>
        <dbReference type="ARBA" id="ARBA00023098"/>
    </source>
</evidence>
<feature type="domain" description="UDP-3-O-[3-hydroxymyristoyl] glucosamine N-acyltransferase non-repeat region" evidence="9">
    <location>
        <begin position="35"/>
        <end position="101"/>
    </location>
</feature>
<dbReference type="InterPro" id="IPR007691">
    <property type="entry name" value="LpxD"/>
</dbReference>
<dbReference type="GO" id="GO:0016410">
    <property type="term" value="F:N-acyltransferase activity"/>
    <property type="evidence" value="ECO:0007669"/>
    <property type="project" value="InterPro"/>
</dbReference>
<dbReference type="EMBL" id="BSFL01000003">
    <property type="protein sequence ID" value="GLK80910.1"/>
    <property type="molecule type" value="Genomic_DNA"/>
</dbReference>
<dbReference type="Gene3D" id="2.160.10.10">
    <property type="entry name" value="Hexapeptide repeat proteins"/>
    <property type="match status" value="1"/>
</dbReference>
<proteinExistence type="inferred from homology"/>
<sequence>MIEPRFFSKPEPLDVDRLLSITGATLAAGSAEGLAISGIGPIDRAGPADLTFLDNPAYAADLAESRAGACLLAPKFLDRAPAGLVALVSPEPYRAFARVAAALYPAASRPQPVFGAGVAPGAIVHPDARLEPDVTIDPGAVVGPRAEIGRGAVICANAVVGPDVRIGRDSVLGPGATVVHALIGDRVILHQGARIGQDGFGFAMGPGGHLKVPQIGRVVIQDDVEIGANTTIDRGANRDSVIGEGSKIDNLVQIAHNVVVGRHCVIVSQVGISGSVTLEDFVVLGGHVGVVGHVRIGMGAQIAGSSNVREDVPPGARWGGTPAKPVRDWFREMTTLKRIASEGRSRPQSEAPEGSPS</sequence>
<dbReference type="NCBIfam" id="TIGR01853">
    <property type="entry name" value="lipid_A_lpxD"/>
    <property type="match status" value="1"/>
</dbReference>
<dbReference type="PANTHER" id="PTHR43378">
    <property type="entry name" value="UDP-3-O-ACYLGLUCOSAMINE N-ACYLTRANSFERASE"/>
    <property type="match status" value="1"/>
</dbReference>
<feature type="region of interest" description="Disordered" evidence="8">
    <location>
        <begin position="337"/>
        <end position="357"/>
    </location>
</feature>
<name>A0A9W6JNJ8_9HYPH</name>
<organism evidence="10 11">
    <name type="scientific">Methylopila turkensis</name>
    <dbReference type="NCBI Taxonomy" id="1437816"/>
    <lineage>
        <taxon>Bacteria</taxon>
        <taxon>Pseudomonadati</taxon>
        <taxon>Pseudomonadota</taxon>
        <taxon>Alphaproteobacteria</taxon>
        <taxon>Hyphomicrobiales</taxon>
        <taxon>Methylopilaceae</taxon>
        <taxon>Methylopila</taxon>
    </lineage>
</organism>
<keyword evidence="5 7" id="KW-0443">Lipid metabolism</keyword>
<dbReference type="InterPro" id="IPR011004">
    <property type="entry name" value="Trimer_LpxA-like_sf"/>
</dbReference>
<dbReference type="PANTHER" id="PTHR43378:SF2">
    <property type="entry name" value="UDP-3-O-ACYLGLUCOSAMINE N-ACYLTRANSFERASE 1, MITOCHONDRIAL-RELATED"/>
    <property type="match status" value="1"/>
</dbReference>
<dbReference type="RefSeq" id="WP_271201390.1">
    <property type="nucleotide sequence ID" value="NZ_BSFL01000003.1"/>
</dbReference>
<evidence type="ECO:0000256" key="2">
    <source>
        <dbReference type="ARBA" id="ARBA00022556"/>
    </source>
</evidence>
<keyword evidence="3 7" id="KW-0808">Transferase</keyword>
<dbReference type="EC" id="2.3.1.191" evidence="7"/>
<reference evidence="10" key="1">
    <citation type="journal article" date="2014" name="Int. J. Syst. Evol. Microbiol.">
        <title>Complete genome sequence of Corynebacterium casei LMG S-19264T (=DSM 44701T), isolated from a smear-ripened cheese.</title>
        <authorList>
            <consortium name="US DOE Joint Genome Institute (JGI-PGF)"/>
            <person name="Walter F."/>
            <person name="Albersmeier A."/>
            <person name="Kalinowski J."/>
            <person name="Ruckert C."/>
        </authorList>
    </citation>
    <scope>NUCLEOTIDE SEQUENCE</scope>
    <source>
        <strain evidence="10">VKM B-2748</strain>
    </source>
</reference>
<feature type="active site" description="Proton acceptor" evidence="7">
    <location>
        <position position="256"/>
    </location>
</feature>
<gene>
    <name evidence="7 10" type="primary">lpxD</name>
    <name evidence="10" type="ORF">GCM10008174_26510</name>
</gene>
<dbReference type="Gene3D" id="3.40.1390.10">
    <property type="entry name" value="MurE/MurF, N-terminal domain"/>
    <property type="match status" value="1"/>
</dbReference>
<accession>A0A9W6JNJ8</accession>
<evidence type="ECO:0000256" key="6">
    <source>
        <dbReference type="ARBA" id="ARBA00023315"/>
    </source>
</evidence>
<comment type="pathway">
    <text evidence="7">Bacterial outer membrane biogenesis; LPS lipid A biosynthesis.</text>
</comment>
<comment type="subunit">
    <text evidence="7">Homotrimer.</text>
</comment>
<keyword evidence="4 7" id="KW-0677">Repeat</keyword>
<keyword evidence="1 7" id="KW-0444">Lipid biosynthesis</keyword>
<dbReference type="Pfam" id="PF04613">
    <property type="entry name" value="LpxD"/>
    <property type="match status" value="1"/>
</dbReference>
<reference evidence="10" key="2">
    <citation type="submission" date="2023-01" db="EMBL/GenBank/DDBJ databases">
        <authorList>
            <person name="Sun Q."/>
            <person name="Evtushenko L."/>
        </authorList>
    </citation>
    <scope>NUCLEOTIDE SEQUENCE</scope>
    <source>
        <strain evidence="10">VKM B-2748</strain>
    </source>
</reference>
<dbReference type="CDD" id="cd03352">
    <property type="entry name" value="LbH_LpxD"/>
    <property type="match status" value="1"/>
</dbReference>
<evidence type="ECO:0000259" key="9">
    <source>
        <dbReference type="Pfam" id="PF04613"/>
    </source>
</evidence>
<comment type="catalytic activity">
    <reaction evidence="7">
        <text>a UDP-3-O-[(3R)-3-hydroxyacyl]-alpha-D-glucosamine + a (3R)-hydroxyacyl-[ACP] = a UDP-2-N,3-O-bis[(3R)-3-hydroxyacyl]-alpha-D-glucosamine + holo-[ACP] + H(+)</text>
        <dbReference type="Rhea" id="RHEA:53836"/>
        <dbReference type="Rhea" id="RHEA-COMP:9685"/>
        <dbReference type="Rhea" id="RHEA-COMP:9945"/>
        <dbReference type="ChEBI" id="CHEBI:15378"/>
        <dbReference type="ChEBI" id="CHEBI:64479"/>
        <dbReference type="ChEBI" id="CHEBI:78827"/>
        <dbReference type="ChEBI" id="CHEBI:137740"/>
        <dbReference type="ChEBI" id="CHEBI:137748"/>
        <dbReference type="EC" id="2.3.1.191"/>
    </reaction>
</comment>
<evidence type="ECO:0000256" key="3">
    <source>
        <dbReference type="ARBA" id="ARBA00022679"/>
    </source>
</evidence>
<evidence type="ECO:0000256" key="8">
    <source>
        <dbReference type="SAM" id="MobiDB-lite"/>
    </source>
</evidence>
<dbReference type="HAMAP" id="MF_00523">
    <property type="entry name" value="LpxD"/>
    <property type="match status" value="1"/>
</dbReference>
<protein>
    <recommendedName>
        <fullName evidence="7">UDP-3-O-acylglucosamine N-acyltransferase</fullName>
        <ecNumber evidence="7">2.3.1.191</ecNumber>
    </recommendedName>
</protein>
<comment type="caution">
    <text evidence="10">The sequence shown here is derived from an EMBL/GenBank/DDBJ whole genome shotgun (WGS) entry which is preliminary data.</text>
</comment>
<evidence type="ECO:0000313" key="11">
    <source>
        <dbReference type="Proteomes" id="UP001143309"/>
    </source>
</evidence>
<dbReference type="InterPro" id="IPR001451">
    <property type="entry name" value="Hexapep"/>
</dbReference>
<dbReference type="GO" id="GO:0103118">
    <property type="term" value="F:UDP-3-O-[(3R)-3-hydroxyacyl]-glucosamine N-acyltransferase activity"/>
    <property type="evidence" value="ECO:0007669"/>
    <property type="project" value="UniProtKB-EC"/>
</dbReference>
<evidence type="ECO:0000256" key="1">
    <source>
        <dbReference type="ARBA" id="ARBA00022516"/>
    </source>
</evidence>
<dbReference type="InterPro" id="IPR018357">
    <property type="entry name" value="Hexapep_transf_CS"/>
</dbReference>
<dbReference type="GO" id="GO:0009245">
    <property type="term" value="P:lipid A biosynthetic process"/>
    <property type="evidence" value="ECO:0007669"/>
    <property type="project" value="UniProtKB-UniRule"/>
</dbReference>
<comment type="similarity">
    <text evidence="7">Belongs to the transferase hexapeptide repeat family. LpxD subfamily.</text>
</comment>
<keyword evidence="11" id="KW-1185">Reference proteome</keyword>
<dbReference type="Pfam" id="PF00132">
    <property type="entry name" value="Hexapep"/>
    <property type="match status" value="2"/>
</dbReference>
<dbReference type="GO" id="GO:0016020">
    <property type="term" value="C:membrane"/>
    <property type="evidence" value="ECO:0007669"/>
    <property type="project" value="GOC"/>
</dbReference>
<feature type="compositionally biased region" description="Basic and acidic residues" evidence="8">
    <location>
        <begin position="337"/>
        <end position="347"/>
    </location>
</feature>
<dbReference type="SUPFAM" id="SSF51161">
    <property type="entry name" value="Trimeric LpxA-like enzymes"/>
    <property type="match status" value="1"/>
</dbReference>
<evidence type="ECO:0000313" key="10">
    <source>
        <dbReference type="EMBL" id="GLK80910.1"/>
    </source>
</evidence>